<dbReference type="OrthoDB" id="596910at2"/>
<dbReference type="PANTHER" id="PTHR48079:SF6">
    <property type="entry name" value="NAD(P)-BINDING DOMAIN-CONTAINING PROTEIN-RELATED"/>
    <property type="match status" value="1"/>
</dbReference>
<dbReference type="Gene3D" id="3.40.50.720">
    <property type="entry name" value="NAD(P)-binding Rossmann-like Domain"/>
    <property type="match status" value="1"/>
</dbReference>
<feature type="transmembrane region" description="Helical" evidence="1">
    <location>
        <begin position="265"/>
        <end position="284"/>
    </location>
</feature>
<evidence type="ECO:0000313" key="3">
    <source>
        <dbReference type="EMBL" id="REC71520.1"/>
    </source>
</evidence>
<proteinExistence type="predicted"/>
<keyword evidence="1" id="KW-0472">Membrane</keyword>
<dbReference type="InterPro" id="IPR001509">
    <property type="entry name" value="Epimerase_deHydtase"/>
</dbReference>
<dbReference type="Pfam" id="PF01370">
    <property type="entry name" value="Epimerase"/>
    <property type="match status" value="1"/>
</dbReference>
<accession>A0A3D9D0I1</accession>
<protein>
    <submittedName>
        <fullName evidence="3">NAD-dependent epimerase</fullName>
    </submittedName>
</protein>
<gene>
    <name evidence="3" type="ORF">DRF58_05335</name>
</gene>
<dbReference type="PANTHER" id="PTHR48079">
    <property type="entry name" value="PROTEIN YEEZ"/>
    <property type="match status" value="1"/>
</dbReference>
<dbReference type="EMBL" id="QNUG01000009">
    <property type="protein sequence ID" value="REC71520.1"/>
    <property type="molecule type" value="Genomic_DNA"/>
</dbReference>
<evidence type="ECO:0000256" key="1">
    <source>
        <dbReference type="SAM" id="Phobius"/>
    </source>
</evidence>
<keyword evidence="4" id="KW-1185">Reference proteome</keyword>
<comment type="caution">
    <text evidence="3">The sequence shown here is derived from an EMBL/GenBank/DDBJ whole genome shotgun (WGS) entry which is preliminary data.</text>
</comment>
<evidence type="ECO:0000259" key="2">
    <source>
        <dbReference type="Pfam" id="PF01370"/>
    </source>
</evidence>
<feature type="domain" description="NAD-dependent epimerase/dehydratase" evidence="2">
    <location>
        <begin position="2"/>
        <end position="229"/>
    </location>
</feature>
<dbReference type="InterPro" id="IPR036291">
    <property type="entry name" value="NAD(P)-bd_dom_sf"/>
</dbReference>
<evidence type="ECO:0000313" key="4">
    <source>
        <dbReference type="Proteomes" id="UP000256326"/>
    </source>
</evidence>
<dbReference type="GO" id="GO:0004029">
    <property type="term" value="F:aldehyde dehydrogenase (NAD+) activity"/>
    <property type="evidence" value="ECO:0007669"/>
    <property type="project" value="TreeGrafter"/>
</dbReference>
<dbReference type="SUPFAM" id="SSF51735">
    <property type="entry name" value="NAD(P)-binding Rossmann-fold domains"/>
    <property type="match status" value="1"/>
</dbReference>
<dbReference type="AlphaFoldDB" id="A0A3D9D0I1"/>
<name>A0A3D9D0I1_9FLAO</name>
<reference evidence="3 4" key="1">
    <citation type="journal article" date="2006" name="Int. J. Syst. Evol. Microbiol.">
        <title>Chryseobacterium hispanicum sp. nov., isolated from the drinking water distribution system of Sevilla, Spain.</title>
        <authorList>
            <person name="Gallego V."/>
            <person name="Garcia M.T."/>
            <person name="Ventosa A."/>
        </authorList>
    </citation>
    <scope>NUCLEOTIDE SEQUENCE [LARGE SCALE GENOMIC DNA]</scope>
    <source>
        <strain evidence="3 4">KCTC 22104</strain>
    </source>
</reference>
<dbReference type="InterPro" id="IPR051783">
    <property type="entry name" value="NAD(P)-dependent_oxidoreduct"/>
</dbReference>
<sequence>MILVTGATGILGRVIALELLKQGKDVRATKRKSSNLKEVRDSYQFYTDQPDFYFDKIQWIDTDFESIESLQESLKGVDEVYHCAAKVSFNPRDDKELFKTNIEGTKNLLYAIDSTKVKKFLFVSSIAVLDGYNEAGMMDENSDFNEKLEHSSYAISKHLSEMEVWRAHYEGLPSIIINPGVIIGTGNWGNSSGDLFKKSSHSRTFPGGTAYVDVRDVAKISVELIDKNAFGERFIIISENEKFRLVSDKVRTALGKPKAKLVPEFIYKVLPIISFLFGWLFPILKLMSKNNIETVRTDSKVSNQKITEFLNYQFIPVSESIDFHLKNYMESQKKNK</sequence>
<organism evidence="3 4">
    <name type="scientific">Epilithonimonas hispanica</name>
    <dbReference type="NCBI Taxonomy" id="358687"/>
    <lineage>
        <taxon>Bacteria</taxon>
        <taxon>Pseudomonadati</taxon>
        <taxon>Bacteroidota</taxon>
        <taxon>Flavobacteriia</taxon>
        <taxon>Flavobacteriales</taxon>
        <taxon>Weeksellaceae</taxon>
        <taxon>Chryseobacterium group</taxon>
        <taxon>Epilithonimonas</taxon>
    </lineage>
</organism>
<dbReference type="Proteomes" id="UP000256326">
    <property type="component" value="Unassembled WGS sequence"/>
</dbReference>
<keyword evidence="1" id="KW-0812">Transmembrane</keyword>
<keyword evidence="1" id="KW-1133">Transmembrane helix</keyword>
<dbReference type="RefSeq" id="WP_116033641.1">
    <property type="nucleotide sequence ID" value="NZ_JBHLVV010000060.1"/>
</dbReference>
<dbReference type="GO" id="GO:0005737">
    <property type="term" value="C:cytoplasm"/>
    <property type="evidence" value="ECO:0007669"/>
    <property type="project" value="TreeGrafter"/>
</dbReference>